<feature type="transmembrane region" description="Helical" evidence="7">
    <location>
        <begin position="228"/>
        <end position="248"/>
    </location>
</feature>
<gene>
    <name evidence="8" type="ORF">Tco_1006825</name>
</gene>
<keyword evidence="4 7" id="KW-0812">Transmembrane</keyword>
<organism evidence="8 9">
    <name type="scientific">Tanacetum coccineum</name>
    <dbReference type="NCBI Taxonomy" id="301880"/>
    <lineage>
        <taxon>Eukaryota</taxon>
        <taxon>Viridiplantae</taxon>
        <taxon>Streptophyta</taxon>
        <taxon>Embryophyta</taxon>
        <taxon>Tracheophyta</taxon>
        <taxon>Spermatophyta</taxon>
        <taxon>Magnoliopsida</taxon>
        <taxon>eudicotyledons</taxon>
        <taxon>Gunneridae</taxon>
        <taxon>Pentapetalae</taxon>
        <taxon>asterids</taxon>
        <taxon>campanulids</taxon>
        <taxon>Asterales</taxon>
        <taxon>Asteraceae</taxon>
        <taxon>Asteroideae</taxon>
        <taxon>Anthemideae</taxon>
        <taxon>Anthemidinae</taxon>
        <taxon>Tanacetum</taxon>
    </lineage>
</organism>
<reference evidence="8" key="2">
    <citation type="submission" date="2022-01" db="EMBL/GenBank/DDBJ databases">
        <authorList>
            <person name="Yamashiro T."/>
            <person name="Shiraishi A."/>
            <person name="Satake H."/>
            <person name="Nakayama K."/>
        </authorList>
    </citation>
    <scope>NUCLEOTIDE SEQUENCE</scope>
</reference>
<dbReference type="Proteomes" id="UP001151760">
    <property type="component" value="Unassembled WGS sequence"/>
</dbReference>
<name>A0ABQ5FL75_9ASTR</name>
<dbReference type="InterPro" id="IPR000537">
    <property type="entry name" value="UbiA_prenyltransferase"/>
</dbReference>
<dbReference type="InterPro" id="IPR044878">
    <property type="entry name" value="UbiA_sf"/>
</dbReference>
<evidence type="ECO:0000256" key="6">
    <source>
        <dbReference type="ARBA" id="ARBA00023136"/>
    </source>
</evidence>
<dbReference type="PANTHER" id="PTHR43009">
    <property type="entry name" value="HOMOGENTISATE SOLANESYLTRANSFERASE, CHLOROPLASTIC"/>
    <property type="match status" value="1"/>
</dbReference>
<evidence type="ECO:0000313" key="9">
    <source>
        <dbReference type="Proteomes" id="UP001151760"/>
    </source>
</evidence>
<evidence type="ECO:0000256" key="4">
    <source>
        <dbReference type="ARBA" id="ARBA00022692"/>
    </source>
</evidence>
<comment type="caution">
    <text evidence="8">The sequence shown here is derived from an EMBL/GenBank/DDBJ whole genome shotgun (WGS) entry which is preliminary data.</text>
</comment>
<feature type="transmembrane region" description="Helical" evidence="7">
    <location>
        <begin position="254"/>
        <end position="272"/>
    </location>
</feature>
<comment type="subcellular location">
    <subcellularLocation>
        <location evidence="1">Plastid</location>
        <location evidence="1">Chloroplast membrane</location>
        <topology evidence="1">Multi-pass membrane protein</topology>
    </subcellularLocation>
</comment>
<evidence type="ECO:0000313" key="8">
    <source>
        <dbReference type="EMBL" id="GJT63292.1"/>
    </source>
</evidence>
<keyword evidence="9" id="KW-1185">Reference proteome</keyword>
<evidence type="ECO:0000256" key="3">
    <source>
        <dbReference type="ARBA" id="ARBA00022679"/>
    </source>
</evidence>
<evidence type="ECO:0000256" key="1">
    <source>
        <dbReference type="ARBA" id="ARBA00004508"/>
    </source>
</evidence>
<feature type="transmembrane region" description="Helical" evidence="7">
    <location>
        <begin position="132"/>
        <end position="152"/>
    </location>
</feature>
<reference evidence="8" key="1">
    <citation type="journal article" date="2022" name="Int. J. Mol. Sci.">
        <title>Draft Genome of Tanacetum Coccineum: Genomic Comparison of Closely Related Tanacetum-Family Plants.</title>
        <authorList>
            <person name="Yamashiro T."/>
            <person name="Shiraishi A."/>
            <person name="Nakayama K."/>
            <person name="Satake H."/>
        </authorList>
    </citation>
    <scope>NUCLEOTIDE SEQUENCE</scope>
</reference>
<evidence type="ECO:0000256" key="2">
    <source>
        <dbReference type="ARBA" id="ARBA00005985"/>
    </source>
</evidence>
<evidence type="ECO:0000256" key="5">
    <source>
        <dbReference type="ARBA" id="ARBA00022989"/>
    </source>
</evidence>
<proteinExistence type="inferred from homology"/>
<dbReference type="Gene3D" id="1.10.357.140">
    <property type="entry name" value="UbiA prenyltransferase"/>
    <property type="match status" value="1"/>
</dbReference>
<dbReference type="Pfam" id="PF01040">
    <property type="entry name" value="UbiA"/>
    <property type="match status" value="1"/>
</dbReference>
<dbReference type="EMBL" id="BQNB010017447">
    <property type="protein sequence ID" value="GJT63292.1"/>
    <property type="molecule type" value="Genomic_DNA"/>
</dbReference>
<keyword evidence="5 7" id="KW-1133">Transmembrane helix</keyword>
<accession>A0ABQ5FL75</accession>
<dbReference type="PANTHER" id="PTHR43009:SF9">
    <property type="entry name" value="HOMOGENTISATE PHYTYLTRANSFERASE"/>
    <property type="match status" value="1"/>
</dbReference>
<feature type="transmembrane region" description="Helical" evidence="7">
    <location>
        <begin position="195"/>
        <end position="216"/>
    </location>
</feature>
<evidence type="ECO:0000256" key="7">
    <source>
        <dbReference type="SAM" id="Phobius"/>
    </source>
</evidence>
<keyword evidence="3" id="KW-0808">Transferase</keyword>
<comment type="similarity">
    <text evidence="2">Belongs to the UbiA prenyltransferase family.</text>
</comment>
<protein>
    <submittedName>
        <fullName evidence="8">Homogentisate phytyltransferase 1, chloroplastic-like protein</fullName>
    </submittedName>
</protein>
<sequence>MEYVHRGSCIIRAVFQEGNTDDVFSYGVTLQAKFQSIFRGNVYVGAQATKFLQLCRYDKNGSMTFQERRSNTHINQNFLEPLIHEHRINDKMFKLNAASSDNPQSDAIYDLIKPKNPVISFLDILYRFIRPYAAVGMVLKIVSISFLTVEKLSDVSPLFFMKKLQALVGCIFMQMYVSGFNQICDIELDKVNKPYLPLAARELSMETAVILFIISYRGLIDCMDWIQMFWTSIWIIEFAFAAAAFAGATSSITWSKYITIISHFAMALVLWIRAKSVDLKNMDAVQSMYMFLWQTFFRKRRNNTSSPLNKVELHETF</sequence>
<keyword evidence="6 7" id="KW-0472">Membrane</keyword>